<accession>A0ABP5UKV0</accession>
<evidence type="ECO:0000256" key="6">
    <source>
        <dbReference type="SAM" id="Coils"/>
    </source>
</evidence>
<dbReference type="Gene3D" id="1.20.200.10">
    <property type="entry name" value="Fumarase/aspartase (Central domain)"/>
    <property type="match status" value="1"/>
</dbReference>
<evidence type="ECO:0000259" key="7">
    <source>
        <dbReference type="Pfam" id="PF00206"/>
    </source>
</evidence>
<dbReference type="RefSeq" id="WP_086846233.1">
    <property type="nucleotide sequence ID" value="NZ_BAAASE010000001.1"/>
</dbReference>
<proteinExistence type="predicted"/>
<dbReference type="Pfam" id="PF14698">
    <property type="entry name" value="ASL_C2"/>
    <property type="match status" value="1"/>
</dbReference>
<keyword evidence="4" id="KW-0028">Amino-acid biosynthesis</keyword>
<dbReference type="PRINTS" id="PR00149">
    <property type="entry name" value="FUMRATELYASE"/>
</dbReference>
<organism evidence="9 10">
    <name type="scientific">Streptomyces coeruleofuscus</name>
    <dbReference type="NCBI Taxonomy" id="66879"/>
    <lineage>
        <taxon>Bacteria</taxon>
        <taxon>Bacillati</taxon>
        <taxon>Actinomycetota</taxon>
        <taxon>Actinomycetes</taxon>
        <taxon>Kitasatosporales</taxon>
        <taxon>Streptomycetaceae</taxon>
        <taxon>Streptomyces</taxon>
    </lineage>
</organism>
<keyword evidence="10" id="KW-1185">Reference proteome</keyword>
<keyword evidence="5 9" id="KW-0456">Lyase</keyword>
<dbReference type="InterPro" id="IPR008948">
    <property type="entry name" value="L-Aspartase-like"/>
</dbReference>
<dbReference type="Gene3D" id="1.10.275.10">
    <property type="entry name" value="Fumarase/aspartase (N-terminal domain)"/>
    <property type="match status" value="1"/>
</dbReference>
<evidence type="ECO:0000259" key="8">
    <source>
        <dbReference type="Pfam" id="PF14698"/>
    </source>
</evidence>
<name>A0ABP5UKV0_9ACTN</name>
<evidence type="ECO:0000256" key="2">
    <source>
        <dbReference type="ARBA" id="ARBA00012338"/>
    </source>
</evidence>
<feature type="domain" description="Argininosuccinate lyase C-terminal" evidence="8">
    <location>
        <begin position="368"/>
        <end position="437"/>
    </location>
</feature>
<dbReference type="InterPro" id="IPR024083">
    <property type="entry name" value="Fumarase/histidase_N"/>
</dbReference>
<protein>
    <recommendedName>
        <fullName evidence="2">argininosuccinate lyase</fullName>
        <ecNumber evidence="2">4.3.2.1</ecNumber>
    </recommendedName>
</protein>
<keyword evidence="6" id="KW-0175">Coiled coil</keyword>
<evidence type="ECO:0000256" key="3">
    <source>
        <dbReference type="ARBA" id="ARBA00022571"/>
    </source>
</evidence>
<dbReference type="InterPro" id="IPR022761">
    <property type="entry name" value="Fumarate_lyase_N"/>
</dbReference>
<keyword evidence="3" id="KW-0055">Arginine biosynthesis</keyword>
<sequence length="495" mass="53024">MKPVLTDGRLGTQPSPTLVEQVNAVELANELADAEHFVLIDLAHALMLTQEQVFDPGQGRAIVAALLELLENNPREALAGDPAIGTITLQIERYLEERCGPGGLDIQRARSRIDQNATGLRMADRKGALAVMSTLIGLGEALLDAAESHDDVLAPGYTHLQHAQPTTLGHYFNAHYWPLSRNLARLSQVYERLNECPLGGAAHSGTAWPIDRDATAAYLGFDRPVRNARDAGMSSVDVGAELAGALGLTLSGISRCASDLFYWSSSEVGMVRLHPSLCGTSSMMPQKRNPIALERIRGLAGDAAGWGASQLGILHFATSTDSDQAYVHNRIPGYCQATAGAVTLLTEAVATLEVHTGRLGESAGRHWSTSSALADDLVRTQGLSYRGAHEAVARLITAHESAGATDGVVRADLIDQHFRHYSAEELAGVLDARNFVESRTSAGGTSATQRRKLAAQAAEDLRAHRRSVEARIKEVEQARVRLLRDATSLTAGYGI</sequence>
<feature type="coiled-coil region" evidence="6">
    <location>
        <begin position="458"/>
        <end position="485"/>
    </location>
</feature>
<dbReference type="EMBL" id="BAAASE010000001">
    <property type="protein sequence ID" value="GAA2382046.1"/>
    <property type="molecule type" value="Genomic_DNA"/>
</dbReference>
<dbReference type="EC" id="4.3.2.1" evidence="2"/>
<dbReference type="Proteomes" id="UP001499986">
    <property type="component" value="Unassembled WGS sequence"/>
</dbReference>
<dbReference type="PRINTS" id="PR00145">
    <property type="entry name" value="ARGSUCLYASE"/>
</dbReference>
<evidence type="ECO:0000313" key="10">
    <source>
        <dbReference type="Proteomes" id="UP001499986"/>
    </source>
</evidence>
<comment type="pathway">
    <text evidence="1">Amino-acid biosynthesis; L-arginine biosynthesis; L-arginine from L-ornithine and carbamoyl phosphate: step 3/3.</text>
</comment>
<gene>
    <name evidence="9" type="primary">argH_1</name>
    <name evidence="9" type="ORF">GCM10010255_05100</name>
</gene>
<dbReference type="PANTHER" id="PTHR43814">
    <property type="entry name" value="ARGININOSUCCINATE LYASE"/>
    <property type="match status" value="1"/>
</dbReference>
<reference evidence="10" key="1">
    <citation type="journal article" date="2019" name="Int. J. Syst. Evol. Microbiol.">
        <title>The Global Catalogue of Microorganisms (GCM) 10K type strain sequencing project: providing services to taxonomists for standard genome sequencing and annotation.</title>
        <authorList>
            <consortium name="The Broad Institute Genomics Platform"/>
            <consortium name="The Broad Institute Genome Sequencing Center for Infectious Disease"/>
            <person name="Wu L."/>
            <person name="Ma J."/>
        </authorList>
    </citation>
    <scope>NUCLEOTIDE SEQUENCE [LARGE SCALE GENOMIC DNA]</scope>
    <source>
        <strain evidence="10">JCM 4358</strain>
    </source>
</reference>
<dbReference type="InterPro" id="IPR029419">
    <property type="entry name" value="Arg_succ_lyase_C"/>
</dbReference>
<dbReference type="CDD" id="cd01359">
    <property type="entry name" value="Argininosuccinate_lyase"/>
    <property type="match status" value="1"/>
</dbReference>
<evidence type="ECO:0000256" key="5">
    <source>
        <dbReference type="ARBA" id="ARBA00023239"/>
    </source>
</evidence>
<evidence type="ECO:0000256" key="1">
    <source>
        <dbReference type="ARBA" id="ARBA00004941"/>
    </source>
</evidence>
<evidence type="ECO:0000256" key="4">
    <source>
        <dbReference type="ARBA" id="ARBA00022605"/>
    </source>
</evidence>
<evidence type="ECO:0000313" key="9">
    <source>
        <dbReference type="EMBL" id="GAA2382046.1"/>
    </source>
</evidence>
<comment type="caution">
    <text evidence="9">The sequence shown here is derived from an EMBL/GenBank/DDBJ whole genome shotgun (WGS) entry which is preliminary data.</text>
</comment>
<dbReference type="SUPFAM" id="SSF48557">
    <property type="entry name" value="L-aspartase-like"/>
    <property type="match status" value="1"/>
</dbReference>
<feature type="domain" description="Fumarate lyase N-terminal" evidence="7">
    <location>
        <begin position="38"/>
        <end position="305"/>
    </location>
</feature>
<dbReference type="GO" id="GO:0016829">
    <property type="term" value="F:lyase activity"/>
    <property type="evidence" value="ECO:0007669"/>
    <property type="project" value="UniProtKB-KW"/>
</dbReference>
<dbReference type="Gene3D" id="1.10.40.30">
    <property type="entry name" value="Fumarase/aspartase (C-terminal domain)"/>
    <property type="match status" value="1"/>
</dbReference>
<dbReference type="Pfam" id="PF00206">
    <property type="entry name" value="Lyase_1"/>
    <property type="match status" value="1"/>
</dbReference>
<dbReference type="PANTHER" id="PTHR43814:SF1">
    <property type="entry name" value="ARGININOSUCCINATE LYASE"/>
    <property type="match status" value="1"/>
</dbReference>
<dbReference type="InterPro" id="IPR000362">
    <property type="entry name" value="Fumarate_lyase_fam"/>
</dbReference>
<dbReference type="InterPro" id="IPR009049">
    <property type="entry name" value="Argininosuccinate_lyase"/>
</dbReference>